<reference evidence="2 3" key="1">
    <citation type="journal article" date="2023" name="Sci. Data">
        <title>Genome assembly of the Korean intertidal mud-creeper Batillaria attramentaria.</title>
        <authorList>
            <person name="Patra A.K."/>
            <person name="Ho P.T."/>
            <person name="Jun S."/>
            <person name="Lee S.J."/>
            <person name="Kim Y."/>
            <person name="Won Y.J."/>
        </authorList>
    </citation>
    <scope>NUCLEOTIDE SEQUENCE [LARGE SCALE GENOMIC DNA]</scope>
    <source>
        <strain evidence="2">Wonlab-2016</strain>
    </source>
</reference>
<name>A0ABD0J077_9CAEN</name>
<gene>
    <name evidence="2" type="ORF">BaRGS_00040416</name>
</gene>
<protein>
    <submittedName>
        <fullName evidence="2">Uncharacterized protein</fullName>
    </submittedName>
</protein>
<dbReference type="Proteomes" id="UP001519460">
    <property type="component" value="Unassembled WGS sequence"/>
</dbReference>
<comment type="caution">
    <text evidence="2">The sequence shown here is derived from an EMBL/GenBank/DDBJ whole genome shotgun (WGS) entry which is preliminary data.</text>
</comment>
<keyword evidence="3" id="KW-1185">Reference proteome</keyword>
<sequence length="97" mass="11420">MTAAPHETQRLTEEFRQRHESHEKLEEKRKQRETALKMDHNSTYSGTESYSIFTTRIPLSVREPKTDDCLQIIQSTRCKYPKYPAYEQPCVESGRNA</sequence>
<feature type="compositionally biased region" description="Basic and acidic residues" evidence="1">
    <location>
        <begin position="7"/>
        <end position="40"/>
    </location>
</feature>
<dbReference type="AlphaFoldDB" id="A0ABD0J077"/>
<evidence type="ECO:0000313" key="3">
    <source>
        <dbReference type="Proteomes" id="UP001519460"/>
    </source>
</evidence>
<evidence type="ECO:0000256" key="1">
    <source>
        <dbReference type="SAM" id="MobiDB-lite"/>
    </source>
</evidence>
<dbReference type="EMBL" id="JACVVK020000807">
    <property type="protein sequence ID" value="KAK7444366.1"/>
    <property type="molecule type" value="Genomic_DNA"/>
</dbReference>
<proteinExistence type="predicted"/>
<evidence type="ECO:0000313" key="2">
    <source>
        <dbReference type="EMBL" id="KAK7444366.1"/>
    </source>
</evidence>
<feature type="region of interest" description="Disordered" evidence="1">
    <location>
        <begin position="1"/>
        <end position="45"/>
    </location>
</feature>
<accession>A0ABD0J077</accession>
<organism evidence="2 3">
    <name type="scientific">Batillaria attramentaria</name>
    <dbReference type="NCBI Taxonomy" id="370345"/>
    <lineage>
        <taxon>Eukaryota</taxon>
        <taxon>Metazoa</taxon>
        <taxon>Spiralia</taxon>
        <taxon>Lophotrochozoa</taxon>
        <taxon>Mollusca</taxon>
        <taxon>Gastropoda</taxon>
        <taxon>Caenogastropoda</taxon>
        <taxon>Sorbeoconcha</taxon>
        <taxon>Cerithioidea</taxon>
        <taxon>Batillariidae</taxon>
        <taxon>Batillaria</taxon>
    </lineage>
</organism>